<dbReference type="Proteomes" id="UP000198460">
    <property type="component" value="Unassembled WGS sequence"/>
</dbReference>
<reference evidence="2 3" key="1">
    <citation type="submission" date="2017-04" db="EMBL/GenBank/DDBJ databases">
        <authorList>
            <person name="Afonso C.L."/>
            <person name="Miller P.J."/>
            <person name="Scott M.A."/>
            <person name="Spackman E."/>
            <person name="Goraichik I."/>
            <person name="Dimitrov K.M."/>
            <person name="Suarez D.L."/>
            <person name="Swayne D.E."/>
        </authorList>
    </citation>
    <scope>NUCLEOTIDE SEQUENCE [LARGE SCALE GENOMIC DNA]</scope>
    <source>
        <strain evidence="2">LMG 28154</strain>
    </source>
</reference>
<evidence type="ECO:0000313" key="2">
    <source>
        <dbReference type="EMBL" id="SMF97981.1"/>
    </source>
</evidence>
<evidence type="ECO:0000256" key="1">
    <source>
        <dbReference type="SAM" id="MobiDB-lite"/>
    </source>
</evidence>
<dbReference type="EMBL" id="FXAN01000004">
    <property type="protein sequence ID" value="SMF97981.1"/>
    <property type="molecule type" value="Genomic_DNA"/>
</dbReference>
<sequence length="39" mass="3774">MRGAAPPAAHGPRGGRPAGTGFAAAGISPRAPQPVQSRP</sequence>
<feature type="compositionally biased region" description="Low complexity" evidence="1">
    <location>
        <begin position="1"/>
        <end position="11"/>
    </location>
</feature>
<organism evidence="2 3">
    <name type="scientific">Burkholderia singularis</name>
    <dbReference type="NCBI Taxonomy" id="1503053"/>
    <lineage>
        <taxon>Bacteria</taxon>
        <taxon>Pseudomonadati</taxon>
        <taxon>Pseudomonadota</taxon>
        <taxon>Betaproteobacteria</taxon>
        <taxon>Burkholderiales</taxon>
        <taxon>Burkholderiaceae</taxon>
        <taxon>Burkholderia</taxon>
        <taxon>pseudomallei group</taxon>
    </lineage>
</organism>
<protein>
    <submittedName>
        <fullName evidence="2">Uncharacterized protein</fullName>
    </submittedName>
</protein>
<name>A0A238GYB8_9BURK</name>
<feature type="region of interest" description="Disordered" evidence="1">
    <location>
        <begin position="1"/>
        <end position="39"/>
    </location>
</feature>
<accession>A0A238GYB8</accession>
<evidence type="ECO:0000313" key="3">
    <source>
        <dbReference type="Proteomes" id="UP000198460"/>
    </source>
</evidence>
<gene>
    <name evidence="2" type="ORF">BSIN_1285</name>
</gene>
<dbReference type="AlphaFoldDB" id="A0A238GYB8"/>
<proteinExistence type="predicted"/>